<feature type="domain" description="C2H2-type" evidence="12">
    <location>
        <begin position="458"/>
        <end position="487"/>
    </location>
</feature>
<dbReference type="SMART" id="SM00355">
    <property type="entry name" value="ZnF_C2H2"/>
    <property type="match status" value="7"/>
</dbReference>
<evidence type="ECO:0000256" key="9">
    <source>
        <dbReference type="ARBA" id="ARBA00023242"/>
    </source>
</evidence>
<feature type="compositionally biased region" description="Low complexity" evidence="11">
    <location>
        <begin position="604"/>
        <end position="619"/>
    </location>
</feature>
<keyword evidence="2" id="KW-0479">Metal-binding</keyword>
<dbReference type="FunFam" id="3.30.160.60:FF:000071">
    <property type="entry name" value="Putative zinc finger protein 143"/>
    <property type="match status" value="1"/>
</dbReference>
<comment type="subcellular location">
    <subcellularLocation>
        <location evidence="1">Nucleus</location>
    </subcellularLocation>
</comment>
<evidence type="ECO:0000313" key="13">
    <source>
        <dbReference type="EMBL" id="KAK3791520.1"/>
    </source>
</evidence>
<dbReference type="InterPro" id="IPR050329">
    <property type="entry name" value="GLI_C2H2-zinc-finger"/>
</dbReference>
<dbReference type="AlphaFoldDB" id="A0AAE1E2W1"/>
<feature type="domain" description="C2H2-type" evidence="12">
    <location>
        <begin position="336"/>
        <end position="365"/>
    </location>
</feature>
<dbReference type="FunFam" id="3.30.160.60:FF:000072">
    <property type="entry name" value="zinc finger protein 143 isoform X1"/>
    <property type="match status" value="1"/>
</dbReference>
<dbReference type="Proteomes" id="UP001283361">
    <property type="component" value="Unassembled WGS sequence"/>
</dbReference>
<evidence type="ECO:0000256" key="1">
    <source>
        <dbReference type="ARBA" id="ARBA00004123"/>
    </source>
</evidence>
<keyword evidence="8" id="KW-0804">Transcription</keyword>
<dbReference type="PROSITE" id="PS00028">
    <property type="entry name" value="ZINC_FINGER_C2H2_1"/>
    <property type="match status" value="5"/>
</dbReference>
<evidence type="ECO:0000256" key="3">
    <source>
        <dbReference type="ARBA" id="ARBA00022737"/>
    </source>
</evidence>
<keyword evidence="3" id="KW-0677">Repeat</keyword>
<keyword evidence="7" id="KW-0238">DNA-binding</keyword>
<evidence type="ECO:0000256" key="6">
    <source>
        <dbReference type="ARBA" id="ARBA00023015"/>
    </source>
</evidence>
<dbReference type="FunFam" id="3.30.160.60:FF:000236">
    <property type="entry name" value="zinc finger protein 143 isoform X1"/>
    <property type="match status" value="1"/>
</dbReference>
<keyword evidence="9" id="KW-0539">Nucleus</keyword>
<sequence length="756" mass="81097">MENVLESLAGSSSLSPLHTPVHDEDFTGLGSHPETHLNSDVSEALVQVGAVGEEEDLDDDDDDPVNNIVVPNSLGADDEDDPIARLTVNTSSDSVQVLHQVSDLVSGAPGEEDEDSGEHHGSGLEQSGNVVSLEDGHVLGSDHQLVQAGDQEGILLTTDADGNLAVPVSADHVIRFLMQTSDGNVVAANAPVEAIKFSMPGLLAGEGGDITQTVQALTLPDGTTTLIGAPHKEDPASDEQAQLPKFVEGQTIKLEDGSTALLQATRPEAMNEGLQAIQLEDGSTAIISHSHTESLFSSTVHQLDTSLHLDQLANQTMLAAVDRQSEKALVIGDKAFKCMFEDCGRFYTTHHHLKVHERSHTGDRPFQCEFPNCGKSFATGYGLKSHNRVHTGEKPYPCPYTDKGCEKAFKTSGDLQKHVRTHTGERPFKCPFEGCTQSFTTSNIRKVHIRTHTGERPYICDVEGCGRAFASATNYKNHIRIHTGEKPYVCNIRGCGKRFTEYSSLYKHHVVHTHTKPYTCHCGKTYRQTSTLAMHKRTAHGEDGTLPMTPQENESEEPPSKKRLIKTEAVNQEASSQDQGHLLVNASDGSQMVLLTQSINPSTALTTTTTTSNNTGASLEDAGDNNHQSQQQQQMGALVTLQQNMQALGALQGLQGLPGLTSLALAENGQQVLVVTDPTQLETLQQLAQHLEVLSQTSDAFGQTPGVQLAAPVAGGNTDGPGRGEAELGEASEFCEMEEAKPDLTPGGLTVVSLTH</sequence>
<evidence type="ECO:0000256" key="2">
    <source>
        <dbReference type="ARBA" id="ARBA00022723"/>
    </source>
</evidence>
<dbReference type="GO" id="GO:0008270">
    <property type="term" value="F:zinc ion binding"/>
    <property type="evidence" value="ECO:0007669"/>
    <property type="project" value="UniProtKB-KW"/>
</dbReference>
<dbReference type="GO" id="GO:0045944">
    <property type="term" value="P:positive regulation of transcription by RNA polymerase II"/>
    <property type="evidence" value="ECO:0007669"/>
    <property type="project" value="UniProtKB-ARBA"/>
</dbReference>
<accession>A0AAE1E2W1</accession>
<evidence type="ECO:0000256" key="5">
    <source>
        <dbReference type="ARBA" id="ARBA00022833"/>
    </source>
</evidence>
<evidence type="ECO:0000256" key="11">
    <source>
        <dbReference type="SAM" id="MobiDB-lite"/>
    </source>
</evidence>
<feature type="domain" description="C2H2-type" evidence="12">
    <location>
        <begin position="396"/>
        <end position="427"/>
    </location>
</feature>
<dbReference type="GO" id="GO:0005634">
    <property type="term" value="C:nucleus"/>
    <property type="evidence" value="ECO:0007669"/>
    <property type="project" value="UniProtKB-SubCell"/>
</dbReference>
<dbReference type="Gene3D" id="3.30.160.60">
    <property type="entry name" value="Classic Zinc Finger"/>
    <property type="match status" value="7"/>
</dbReference>
<dbReference type="InterPro" id="IPR036236">
    <property type="entry name" value="Znf_C2H2_sf"/>
</dbReference>
<dbReference type="SUPFAM" id="SSF57667">
    <property type="entry name" value="beta-beta-alpha zinc fingers"/>
    <property type="match status" value="4"/>
</dbReference>
<dbReference type="PANTHER" id="PTHR19818:SF151">
    <property type="entry name" value="ZINC FINGER PROTEIN 76"/>
    <property type="match status" value="1"/>
</dbReference>
<dbReference type="EMBL" id="JAWDGP010001469">
    <property type="protein sequence ID" value="KAK3791520.1"/>
    <property type="molecule type" value="Genomic_DNA"/>
</dbReference>
<feature type="domain" description="C2H2-type" evidence="12">
    <location>
        <begin position="488"/>
        <end position="517"/>
    </location>
</feature>
<dbReference type="GO" id="GO:0000981">
    <property type="term" value="F:DNA-binding transcription factor activity, RNA polymerase II-specific"/>
    <property type="evidence" value="ECO:0007669"/>
    <property type="project" value="TreeGrafter"/>
</dbReference>
<keyword evidence="14" id="KW-1185">Reference proteome</keyword>
<evidence type="ECO:0000256" key="8">
    <source>
        <dbReference type="ARBA" id="ARBA00023163"/>
    </source>
</evidence>
<keyword evidence="4 10" id="KW-0863">Zinc-finger</keyword>
<feature type="region of interest" description="Disordered" evidence="11">
    <location>
        <begin position="540"/>
        <end position="561"/>
    </location>
</feature>
<dbReference type="Pfam" id="PF00096">
    <property type="entry name" value="zf-C2H2"/>
    <property type="match status" value="4"/>
</dbReference>
<evidence type="ECO:0000256" key="7">
    <source>
        <dbReference type="ARBA" id="ARBA00023125"/>
    </source>
</evidence>
<protein>
    <recommendedName>
        <fullName evidence="12">C2H2-type domain-containing protein</fullName>
    </recommendedName>
</protein>
<evidence type="ECO:0000313" key="14">
    <source>
        <dbReference type="Proteomes" id="UP001283361"/>
    </source>
</evidence>
<feature type="region of interest" description="Disordered" evidence="11">
    <location>
        <begin position="1"/>
        <end position="36"/>
    </location>
</feature>
<feature type="region of interest" description="Disordered" evidence="11">
    <location>
        <begin position="106"/>
        <end position="128"/>
    </location>
</feature>
<feature type="domain" description="C2H2-type" evidence="12">
    <location>
        <begin position="518"/>
        <end position="545"/>
    </location>
</feature>
<feature type="domain" description="C2H2-type" evidence="12">
    <location>
        <begin position="366"/>
        <end position="395"/>
    </location>
</feature>
<dbReference type="GO" id="GO:0000978">
    <property type="term" value="F:RNA polymerase II cis-regulatory region sequence-specific DNA binding"/>
    <property type="evidence" value="ECO:0007669"/>
    <property type="project" value="TreeGrafter"/>
</dbReference>
<evidence type="ECO:0000256" key="4">
    <source>
        <dbReference type="ARBA" id="ARBA00022771"/>
    </source>
</evidence>
<evidence type="ECO:0000256" key="10">
    <source>
        <dbReference type="PROSITE-ProRule" id="PRU00042"/>
    </source>
</evidence>
<comment type="caution">
    <text evidence="13">The sequence shown here is derived from an EMBL/GenBank/DDBJ whole genome shotgun (WGS) entry which is preliminary data.</text>
</comment>
<gene>
    <name evidence="13" type="ORF">RRG08_061533</name>
</gene>
<organism evidence="13 14">
    <name type="scientific">Elysia crispata</name>
    <name type="common">lettuce slug</name>
    <dbReference type="NCBI Taxonomy" id="231223"/>
    <lineage>
        <taxon>Eukaryota</taxon>
        <taxon>Metazoa</taxon>
        <taxon>Spiralia</taxon>
        <taxon>Lophotrochozoa</taxon>
        <taxon>Mollusca</taxon>
        <taxon>Gastropoda</taxon>
        <taxon>Heterobranchia</taxon>
        <taxon>Euthyneura</taxon>
        <taxon>Panpulmonata</taxon>
        <taxon>Sacoglossa</taxon>
        <taxon>Placobranchoidea</taxon>
        <taxon>Plakobranchidae</taxon>
        <taxon>Elysia</taxon>
    </lineage>
</organism>
<dbReference type="PANTHER" id="PTHR19818">
    <property type="entry name" value="ZINC FINGER PROTEIN ZIC AND GLI"/>
    <property type="match status" value="1"/>
</dbReference>
<name>A0AAE1E2W1_9GAST</name>
<feature type="domain" description="C2H2-type" evidence="12">
    <location>
        <begin position="428"/>
        <end position="457"/>
    </location>
</feature>
<dbReference type="InterPro" id="IPR013087">
    <property type="entry name" value="Znf_C2H2_type"/>
</dbReference>
<feature type="region of interest" description="Disordered" evidence="11">
    <location>
        <begin position="604"/>
        <end position="629"/>
    </location>
</feature>
<keyword evidence="6" id="KW-0805">Transcription regulation</keyword>
<proteinExistence type="predicted"/>
<evidence type="ECO:0000259" key="12">
    <source>
        <dbReference type="PROSITE" id="PS50157"/>
    </source>
</evidence>
<reference evidence="13" key="1">
    <citation type="journal article" date="2023" name="G3 (Bethesda)">
        <title>A reference genome for the long-term kleptoplast-retaining sea slug Elysia crispata morphotype clarki.</title>
        <authorList>
            <person name="Eastman K.E."/>
            <person name="Pendleton A.L."/>
            <person name="Shaikh M.A."/>
            <person name="Suttiyut T."/>
            <person name="Ogas R."/>
            <person name="Tomko P."/>
            <person name="Gavelis G."/>
            <person name="Widhalm J.R."/>
            <person name="Wisecaver J.H."/>
        </authorList>
    </citation>
    <scope>NUCLEOTIDE SEQUENCE</scope>
    <source>
        <strain evidence="13">ECLA1</strain>
    </source>
</reference>
<dbReference type="PROSITE" id="PS50157">
    <property type="entry name" value="ZINC_FINGER_C2H2_2"/>
    <property type="match status" value="7"/>
</dbReference>
<keyword evidence="5" id="KW-0862">Zinc</keyword>
<dbReference type="FunFam" id="3.30.160.60:FF:000125">
    <property type="entry name" value="Putative zinc finger protein 143"/>
    <property type="match status" value="3"/>
</dbReference>